<evidence type="ECO:0000313" key="6">
    <source>
        <dbReference type="Proteomes" id="UP000515789"/>
    </source>
</evidence>
<dbReference type="Proteomes" id="UP000515789">
    <property type="component" value="Chromosome"/>
</dbReference>
<dbReference type="GeneID" id="75052996"/>
<keyword evidence="3" id="KW-0804">Transcription</keyword>
<feature type="domain" description="HTH araC/xylS-type" evidence="4">
    <location>
        <begin position="181"/>
        <end position="279"/>
    </location>
</feature>
<evidence type="ECO:0000256" key="1">
    <source>
        <dbReference type="ARBA" id="ARBA00023015"/>
    </source>
</evidence>
<reference evidence="5 6" key="1">
    <citation type="submission" date="2019-04" db="EMBL/GenBank/DDBJ databases">
        <authorList>
            <person name="Schori C."/>
            <person name="Ahrens C."/>
        </authorList>
    </citation>
    <scope>NUCLEOTIDE SEQUENCE [LARGE SCALE GENOMIC DNA]</scope>
    <source>
        <strain evidence="5 6">DSM 2950</strain>
    </source>
</reference>
<dbReference type="InterPro" id="IPR018060">
    <property type="entry name" value="HTH_AraC"/>
</dbReference>
<dbReference type="SUPFAM" id="SSF51215">
    <property type="entry name" value="Regulatory protein AraC"/>
    <property type="match status" value="1"/>
</dbReference>
<dbReference type="SUPFAM" id="SSF46689">
    <property type="entry name" value="Homeodomain-like"/>
    <property type="match status" value="2"/>
</dbReference>
<dbReference type="Pfam" id="PF12833">
    <property type="entry name" value="HTH_18"/>
    <property type="match status" value="1"/>
</dbReference>
<dbReference type="GO" id="GO:0003700">
    <property type="term" value="F:DNA-binding transcription factor activity"/>
    <property type="evidence" value="ECO:0007669"/>
    <property type="project" value="InterPro"/>
</dbReference>
<evidence type="ECO:0000313" key="5">
    <source>
        <dbReference type="EMBL" id="QMW76341.1"/>
    </source>
</evidence>
<dbReference type="InterPro" id="IPR020449">
    <property type="entry name" value="Tscrpt_reg_AraC-type_HTH"/>
</dbReference>
<gene>
    <name evidence="5" type="ORF">E5259_01325</name>
</gene>
<dbReference type="SMART" id="SM00342">
    <property type="entry name" value="HTH_ARAC"/>
    <property type="match status" value="1"/>
</dbReference>
<keyword evidence="1" id="KW-0805">Transcription regulation</keyword>
<dbReference type="EMBL" id="CP039126">
    <property type="protein sequence ID" value="QMW76341.1"/>
    <property type="molecule type" value="Genomic_DNA"/>
</dbReference>
<dbReference type="InterPro" id="IPR009057">
    <property type="entry name" value="Homeodomain-like_sf"/>
</dbReference>
<name>A0A7G5MNZ8_9FIRM</name>
<dbReference type="PANTHER" id="PTHR43280">
    <property type="entry name" value="ARAC-FAMILY TRANSCRIPTIONAL REGULATOR"/>
    <property type="match status" value="1"/>
</dbReference>
<dbReference type="PRINTS" id="PR00032">
    <property type="entry name" value="HTHARAC"/>
</dbReference>
<dbReference type="Pfam" id="PF02311">
    <property type="entry name" value="AraC_binding"/>
    <property type="match status" value="1"/>
</dbReference>
<dbReference type="PROSITE" id="PS00041">
    <property type="entry name" value="HTH_ARAC_FAMILY_1"/>
    <property type="match status" value="1"/>
</dbReference>
<dbReference type="InterPro" id="IPR037923">
    <property type="entry name" value="HTH-like"/>
</dbReference>
<dbReference type="InterPro" id="IPR018062">
    <property type="entry name" value="HTH_AraC-typ_CS"/>
</dbReference>
<dbReference type="AlphaFoldDB" id="A0A7G5MNZ8"/>
<dbReference type="Gene3D" id="2.60.120.280">
    <property type="entry name" value="Regulatory protein AraC"/>
    <property type="match status" value="1"/>
</dbReference>
<protein>
    <submittedName>
        <fullName evidence="5">AraC family transcriptional regulator</fullName>
    </submittedName>
</protein>
<keyword evidence="2" id="KW-0238">DNA-binding</keyword>
<dbReference type="RefSeq" id="WP_018595451.1">
    <property type="nucleotide sequence ID" value="NZ_AP031416.1"/>
</dbReference>
<evidence type="ECO:0000259" key="4">
    <source>
        <dbReference type="PROSITE" id="PS01124"/>
    </source>
</evidence>
<sequence length="284" mass="33280">MYVNTGYLNQAETDLENMQVPLRINSSGVYRVISRPSMSTLRPKGRADYQLIYIASGSAWFTIGQEKVEVGEGNLVLLRPFVRQEYVYYGKDKPEAFWVHFTGSRAESLLEEAGFAQNQILYAGVFSEYRDLFFQMIRELQVFRPAYEDLLPLLLEQLLLLVRRHRMEGPGERHRIQKEMEKAIHYFNENYYRDIKIEDYARQQHMSTCWFIRSFKQYMNVPPLKYLTSVRIRRARELLETTDYTVSEIGALVGYENPLYFSRIFKKQTGVSPAGYRNAAGNVP</sequence>
<dbReference type="PROSITE" id="PS01124">
    <property type="entry name" value="HTH_ARAC_FAMILY_2"/>
    <property type="match status" value="1"/>
</dbReference>
<dbReference type="InterPro" id="IPR003313">
    <property type="entry name" value="AraC-bd"/>
</dbReference>
<evidence type="ECO:0000256" key="3">
    <source>
        <dbReference type="ARBA" id="ARBA00023163"/>
    </source>
</evidence>
<accession>A0A7G5MNZ8</accession>
<dbReference type="GO" id="GO:0043565">
    <property type="term" value="F:sequence-specific DNA binding"/>
    <property type="evidence" value="ECO:0007669"/>
    <property type="project" value="InterPro"/>
</dbReference>
<dbReference type="Gene3D" id="1.10.10.60">
    <property type="entry name" value="Homeodomain-like"/>
    <property type="match status" value="2"/>
</dbReference>
<proteinExistence type="predicted"/>
<evidence type="ECO:0000256" key="2">
    <source>
        <dbReference type="ARBA" id="ARBA00023125"/>
    </source>
</evidence>
<organism evidence="5 6">
    <name type="scientific">Blautia producta</name>
    <dbReference type="NCBI Taxonomy" id="33035"/>
    <lineage>
        <taxon>Bacteria</taxon>
        <taxon>Bacillati</taxon>
        <taxon>Bacillota</taxon>
        <taxon>Clostridia</taxon>
        <taxon>Lachnospirales</taxon>
        <taxon>Lachnospiraceae</taxon>
        <taxon>Blautia</taxon>
    </lineage>
</organism>
<dbReference type="PANTHER" id="PTHR43280:SF2">
    <property type="entry name" value="HTH-TYPE TRANSCRIPTIONAL REGULATOR EXSA"/>
    <property type="match status" value="1"/>
</dbReference>